<protein>
    <recommendedName>
        <fullName evidence="4">PH domain-containing protein</fullName>
    </recommendedName>
</protein>
<dbReference type="AlphaFoldDB" id="D6Y5R4"/>
<dbReference type="eggNOG" id="ENOG5033JWF">
    <property type="taxonomic scope" value="Bacteria"/>
</dbReference>
<name>D6Y5R4_THEBD</name>
<feature type="transmembrane region" description="Helical" evidence="1">
    <location>
        <begin position="172"/>
        <end position="195"/>
    </location>
</feature>
<evidence type="ECO:0008006" key="4">
    <source>
        <dbReference type="Google" id="ProtNLM"/>
    </source>
</evidence>
<reference evidence="2 3" key="1">
    <citation type="submission" date="2010-01" db="EMBL/GenBank/DDBJ databases">
        <title>The complete genome of Thermobispora bispora DSM 43833.</title>
        <authorList>
            <consortium name="US DOE Joint Genome Institute (JGI-PGF)"/>
            <person name="Lucas S."/>
            <person name="Copeland A."/>
            <person name="Lapidus A."/>
            <person name="Glavina del Rio T."/>
            <person name="Dalin E."/>
            <person name="Tice H."/>
            <person name="Bruce D."/>
            <person name="Goodwin L."/>
            <person name="Pitluck S."/>
            <person name="Kyrpides N."/>
            <person name="Mavromatis K."/>
            <person name="Ivanova N."/>
            <person name="Mikhailova N."/>
            <person name="Chertkov O."/>
            <person name="Brettin T."/>
            <person name="Detter J.C."/>
            <person name="Han C."/>
            <person name="Larimer F."/>
            <person name="Land M."/>
            <person name="Hauser L."/>
            <person name="Markowitz V."/>
            <person name="Cheng J.-F."/>
            <person name="Hugenholtz P."/>
            <person name="Woyke T."/>
            <person name="Wu D."/>
            <person name="Jando M."/>
            <person name="Schneider S."/>
            <person name="Klenk H.-P."/>
            <person name="Eisen J.A."/>
        </authorList>
    </citation>
    <scope>NUCLEOTIDE SEQUENCE [LARGE SCALE GENOMIC DNA]</scope>
    <source>
        <strain evidence="3">ATCC 19993 / DSM 43833 / CBS 139.67 / JCM 10125 / KCTC 9307 / NBRC 14880 / R51</strain>
    </source>
</reference>
<evidence type="ECO:0000256" key="1">
    <source>
        <dbReference type="SAM" id="Phobius"/>
    </source>
</evidence>
<dbReference type="KEGG" id="tbi:Tbis_0685"/>
<accession>D6Y5R4</accession>
<dbReference type="HOGENOM" id="CLU_1394964_0_0_11"/>
<feature type="transmembrane region" description="Helical" evidence="1">
    <location>
        <begin position="36"/>
        <end position="57"/>
    </location>
</feature>
<evidence type="ECO:0000313" key="3">
    <source>
        <dbReference type="Proteomes" id="UP000006640"/>
    </source>
</evidence>
<proteinExistence type="predicted"/>
<keyword evidence="3" id="KW-1185">Reference proteome</keyword>
<keyword evidence="1" id="KW-0472">Membrane</keyword>
<organism evidence="2 3">
    <name type="scientific">Thermobispora bispora (strain ATCC 19993 / DSM 43833 / CBS 139.67 / JCM 10125 / KCTC 9307 / NBRC 14880 / R51)</name>
    <dbReference type="NCBI Taxonomy" id="469371"/>
    <lineage>
        <taxon>Bacteria</taxon>
        <taxon>Bacillati</taxon>
        <taxon>Actinomycetota</taxon>
        <taxon>Actinomycetes</taxon>
        <taxon>Streptosporangiales</taxon>
        <taxon>Streptosporangiaceae</taxon>
        <taxon>Thermobispora</taxon>
    </lineage>
</organism>
<dbReference type="Proteomes" id="UP000006640">
    <property type="component" value="Chromosome"/>
</dbReference>
<gene>
    <name evidence="2" type="ordered locus">Tbis_0685</name>
</gene>
<keyword evidence="1" id="KW-0812">Transmembrane</keyword>
<dbReference type="STRING" id="469371.Tbis_0685"/>
<evidence type="ECO:0000313" key="2">
    <source>
        <dbReference type="EMBL" id="ADG87410.1"/>
    </source>
</evidence>
<sequence>MKPTVFRSKVAWVFGWAWIVFALLNAWDLAVRGTMPSALIAAAVLGIITVFVFLTALRPAIVAEAGGVRVRNPLRTAYIPWNALGAVTVTDAITLQSGPAKVRCWTPQASPRERARAAARAAKAAKDPNLTPAQRAVAEAAGRTHADWVAEWLTALRDERRDMSTGETTVTWSWWALASVAAAVLLAGLIVVLALTG</sequence>
<keyword evidence="1" id="KW-1133">Transmembrane helix</keyword>
<dbReference type="EMBL" id="CP001874">
    <property type="protein sequence ID" value="ADG87410.1"/>
    <property type="molecule type" value="Genomic_DNA"/>
</dbReference>